<evidence type="ECO:0000313" key="1">
    <source>
        <dbReference type="EMBL" id="KAI3669062.1"/>
    </source>
</evidence>
<evidence type="ECO:0000313" key="2">
    <source>
        <dbReference type="Proteomes" id="UP001055879"/>
    </source>
</evidence>
<protein>
    <submittedName>
        <fullName evidence="1">Uncharacterized protein</fullName>
    </submittedName>
</protein>
<accession>A0ACB8XM88</accession>
<dbReference type="EMBL" id="CM042062">
    <property type="protein sequence ID" value="KAI3669062.1"/>
    <property type="molecule type" value="Genomic_DNA"/>
</dbReference>
<organism evidence="1 2">
    <name type="scientific">Arctium lappa</name>
    <name type="common">Greater burdock</name>
    <name type="synonym">Lappa major</name>
    <dbReference type="NCBI Taxonomy" id="4217"/>
    <lineage>
        <taxon>Eukaryota</taxon>
        <taxon>Viridiplantae</taxon>
        <taxon>Streptophyta</taxon>
        <taxon>Embryophyta</taxon>
        <taxon>Tracheophyta</taxon>
        <taxon>Spermatophyta</taxon>
        <taxon>Magnoliopsida</taxon>
        <taxon>eudicotyledons</taxon>
        <taxon>Gunneridae</taxon>
        <taxon>Pentapetalae</taxon>
        <taxon>asterids</taxon>
        <taxon>campanulids</taxon>
        <taxon>Asterales</taxon>
        <taxon>Asteraceae</taxon>
        <taxon>Carduoideae</taxon>
        <taxon>Cardueae</taxon>
        <taxon>Arctiinae</taxon>
        <taxon>Arctium</taxon>
    </lineage>
</organism>
<reference evidence="1 2" key="2">
    <citation type="journal article" date="2022" name="Mol. Ecol. Resour.">
        <title>The genomes of chicory, endive, great burdock and yacon provide insights into Asteraceae paleo-polyploidization history and plant inulin production.</title>
        <authorList>
            <person name="Fan W."/>
            <person name="Wang S."/>
            <person name="Wang H."/>
            <person name="Wang A."/>
            <person name="Jiang F."/>
            <person name="Liu H."/>
            <person name="Zhao H."/>
            <person name="Xu D."/>
            <person name="Zhang Y."/>
        </authorList>
    </citation>
    <scope>NUCLEOTIDE SEQUENCE [LARGE SCALE GENOMIC DNA]</scope>
    <source>
        <strain evidence="2">cv. Niubang</strain>
    </source>
</reference>
<keyword evidence="2" id="KW-1185">Reference proteome</keyword>
<name>A0ACB8XM88_ARCLA</name>
<reference evidence="2" key="1">
    <citation type="journal article" date="2022" name="Mol. Ecol. Resour.">
        <title>The genomes of chicory, endive, great burdock and yacon provide insights into Asteraceae palaeo-polyploidization history and plant inulin production.</title>
        <authorList>
            <person name="Fan W."/>
            <person name="Wang S."/>
            <person name="Wang H."/>
            <person name="Wang A."/>
            <person name="Jiang F."/>
            <person name="Liu H."/>
            <person name="Zhao H."/>
            <person name="Xu D."/>
            <person name="Zhang Y."/>
        </authorList>
    </citation>
    <scope>NUCLEOTIDE SEQUENCE [LARGE SCALE GENOMIC DNA]</scope>
    <source>
        <strain evidence="2">cv. Niubang</strain>
    </source>
</reference>
<proteinExistence type="predicted"/>
<comment type="caution">
    <text evidence="1">The sequence shown here is derived from an EMBL/GenBank/DDBJ whole genome shotgun (WGS) entry which is preliminary data.</text>
</comment>
<dbReference type="Proteomes" id="UP001055879">
    <property type="component" value="Linkage Group LG16"/>
</dbReference>
<sequence>MARHRKGGHGRRNGDDHDQPAPRVRSHSIGEYGKLPRSPRCIKVSSTHILDNTATKTLLAILRAHWPEGVFSFNEAPESFWTSVLSEFRSYYCYTADVSDAEGDAVVKQHVARTMTQTLYEDKNRAELRAERDGTSLLEQCPIYYDRRVWSSFCTHWLKESFRKKSAINTQNRKKLRVVHTTGAKSFNKFKEDLTEKNQETPTQVQLWDKTHKKKDTDEWASEEARLIGERMRAIIASRQTPQESTPGWDSGISALLEAQGPIKKNRVLGLPRVPANSIVLGGQHPRETHRTQSNSNNNTSNSSGAGPSRSGPGIPSDILAELVQNILEALRSDPSFYGSKHPSQEQLHLLAQEVISGSDLSSTPQIYEMMRTEMVRLMVRIFEDIFRDILQRLSGKDRKDDHE</sequence>
<gene>
    <name evidence="1" type="ORF">L6452_40283</name>
</gene>